<reference evidence="2" key="2">
    <citation type="submission" date="2022-01" db="EMBL/GenBank/DDBJ databases">
        <authorList>
            <person name="Yamashiro T."/>
            <person name="Shiraishi A."/>
            <person name="Satake H."/>
            <person name="Nakayama K."/>
        </authorList>
    </citation>
    <scope>NUCLEOTIDE SEQUENCE</scope>
</reference>
<feature type="compositionally biased region" description="Acidic residues" evidence="1">
    <location>
        <begin position="217"/>
        <end position="226"/>
    </location>
</feature>
<sequence length="246" mass="26285">MSNLKFAETYNLVTFLEKPEESDGFEGIIDFLNASSIRYALTVNPTIYTSCIKQFWATAKGKSVNGEVQIQALVDGKKERYASGHVFRLGPVWGCDRLVSKAKVIENQVMAILVILVSSDSSEDSVGTPAGRIILFGTIPTTIPDTTPVITPPTTQTDTTVIPTETPIIAPTIPPSPDYTPASPDCSPASNSKSDPSKDPSSDHIPPLPAISPFLSSDDDTTDSDTPDTPPSPTHDTPFTDITSST</sequence>
<proteinExistence type="predicted"/>
<evidence type="ECO:0000313" key="2">
    <source>
        <dbReference type="EMBL" id="GJT44749.1"/>
    </source>
</evidence>
<keyword evidence="3" id="KW-1185">Reference proteome</keyword>
<organism evidence="2 3">
    <name type="scientific">Tanacetum coccineum</name>
    <dbReference type="NCBI Taxonomy" id="301880"/>
    <lineage>
        <taxon>Eukaryota</taxon>
        <taxon>Viridiplantae</taxon>
        <taxon>Streptophyta</taxon>
        <taxon>Embryophyta</taxon>
        <taxon>Tracheophyta</taxon>
        <taxon>Spermatophyta</taxon>
        <taxon>Magnoliopsida</taxon>
        <taxon>eudicotyledons</taxon>
        <taxon>Gunneridae</taxon>
        <taxon>Pentapetalae</taxon>
        <taxon>asterids</taxon>
        <taxon>campanulids</taxon>
        <taxon>Asterales</taxon>
        <taxon>Asteraceae</taxon>
        <taxon>Asteroideae</taxon>
        <taxon>Anthemideae</taxon>
        <taxon>Anthemidinae</taxon>
        <taxon>Tanacetum</taxon>
    </lineage>
</organism>
<name>A0ABQ5E0X4_9ASTR</name>
<dbReference type="Proteomes" id="UP001151760">
    <property type="component" value="Unassembled WGS sequence"/>
</dbReference>
<comment type="caution">
    <text evidence="2">The sequence shown here is derived from an EMBL/GenBank/DDBJ whole genome shotgun (WGS) entry which is preliminary data.</text>
</comment>
<feature type="region of interest" description="Disordered" evidence="1">
    <location>
        <begin position="146"/>
        <end position="246"/>
    </location>
</feature>
<protein>
    <recommendedName>
        <fullName evidence="4">Xylulose kinase-1</fullName>
    </recommendedName>
</protein>
<evidence type="ECO:0000256" key="1">
    <source>
        <dbReference type="SAM" id="MobiDB-lite"/>
    </source>
</evidence>
<reference evidence="2" key="1">
    <citation type="journal article" date="2022" name="Int. J. Mol. Sci.">
        <title>Draft Genome of Tanacetum Coccineum: Genomic Comparison of Closely Related Tanacetum-Family Plants.</title>
        <authorList>
            <person name="Yamashiro T."/>
            <person name="Shiraishi A."/>
            <person name="Nakayama K."/>
            <person name="Satake H."/>
        </authorList>
    </citation>
    <scope>NUCLEOTIDE SEQUENCE</scope>
</reference>
<feature type="compositionally biased region" description="Low complexity" evidence="1">
    <location>
        <begin position="234"/>
        <end position="246"/>
    </location>
</feature>
<accession>A0ABQ5E0X4</accession>
<dbReference type="EMBL" id="BQNB010015841">
    <property type="protein sequence ID" value="GJT44749.1"/>
    <property type="molecule type" value="Genomic_DNA"/>
</dbReference>
<evidence type="ECO:0000313" key="3">
    <source>
        <dbReference type="Proteomes" id="UP001151760"/>
    </source>
</evidence>
<evidence type="ECO:0008006" key="4">
    <source>
        <dbReference type="Google" id="ProtNLM"/>
    </source>
</evidence>
<feature type="compositionally biased region" description="Low complexity" evidence="1">
    <location>
        <begin position="146"/>
        <end position="171"/>
    </location>
</feature>
<gene>
    <name evidence="2" type="ORF">Tco_0953464</name>
</gene>